<reference evidence="1 2" key="3">
    <citation type="journal article" date="2010" name="BMC Genomics">
        <title>Transcriptome sequencing and comparative analysis of cucumber flowers with different sex types.</title>
        <authorList>
            <person name="Guo S."/>
            <person name="Zheng Y."/>
            <person name="Joung J.G."/>
            <person name="Liu S."/>
            <person name="Zhang Z."/>
            <person name="Crasta O.R."/>
            <person name="Sobral B.W."/>
            <person name="Xu Y."/>
            <person name="Huang S."/>
            <person name="Fei Z."/>
        </authorList>
    </citation>
    <scope>NUCLEOTIDE SEQUENCE [LARGE SCALE GENOMIC DNA]</scope>
    <source>
        <strain evidence="2">cv. 9930</strain>
    </source>
</reference>
<gene>
    <name evidence="1" type="ORF">Csa_4G326540</name>
</gene>
<reference evidence="1 2" key="1">
    <citation type="journal article" date="2009" name="Nat. Genet.">
        <title>The genome of the cucumber, Cucumis sativus L.</title>
        <authorList>
            <person name="Huang S."/>
            <person name="Li R."/>
            <person name="Zhang Z."/>
            <person name="Li L."/>
            <person name="Gu X."/>
            <person name="Fan W."/>
            <person name="Lucas W.J."/>
            <person name="Wang X."/>
            <person name="Xie B."/>
            <person name="Ni P."/>
            <person name="Ren Y."/>
            <person name="Zhu H."/>
            <person name="Li J."/>
            <person name="Lin K."/>
            <person name="Jin W."/>
            <person name="Fei Z."/>
            <person name="Li G."/>
            <person name="Staub J."/>
            <person name="Kilian A."/>
            <person name="van der Vossen E.A."/>
            <person name="Wu Y."/>
            <person name="Guo J."/>
            <person name="He J."/>
            <person name="Jia Z."/>
            <person name="Ren Y."/>
            <person name="Tian G."/>
            <person name="Lu Y."/>
            <person name="Ruan J."/>
            <person name="Qian W."/>
            <person name="Wang M."/>
            <person name="Huang Q."/>
            <person name="Li B."/>
            <person name="Xuan Z."/>
            <person name="Cao J."/>
            <person name="Asan"/>
            <person name="Wu Z."/>
            <person name="Zhang J."/>
            <person name="Cai Q."/>
            <person name="Bai Y."/>
            <person name="Zhao B."/>
            <person name="Han Y."/>
            <person name="Li Y."/>
            <person name="Li X."/>
            <person name="Wang S."/>
            <person name="Shi Q."/>
            <person name="Liu S."/>
            <person name="Cho W.K."/>
            <person name="Kim J.Y."/>
            <person name="Xu Y."/>
            <person name="Heller-Uszynska K."/>
            <person name="Miao H."/>
            <person name="Cheng Z."/>
            <person name="Zhang S."/>
            <person name="Wu J."/>
            <person name="Yang Y."/>
            <person name="Kang H."/>
            <person name="Li M."/>
            <person name="Liang H."/>
            <person name="Ren X."/>
            <person name="Shi Z."/>
            <person name="Wen M."/>
            <person name="Jian M."/>
            <person name="Yang H."/>
            <person name="Zhang G."/>
            <person name="Yang Z."/>
            <person name="Chen R."/>
            <person name="Liu S."/>
            <person name="Li J."/>
            <person name="Ma L."/>
            <person name="Liu H."/>
            <person name="Zhou Y."/>
            <person name="Zhao J."/>
            <person name="Fang X."/>
            <person name="Li G."/>
            <person name="Fang L."/>
            <person name="Li Y."/>
            <person name="Liu D."/>
            <person name="Zheng H."/>
            <person name="Zhang Y."/>
            <person name="Qin N."/>
            <person name="Li Z."/>
            <person name="Yang G."/>
            <person name="Yang S."/>
            <person name="Bolund L."/>
            <person name="Kristiansen K."/>
            <person name="Zheng H."/>
            <person name="Li S."/>
            <person name="Zhang X."/>
            <person name="Yang H."/>
            <person name="Wang J."/>
            <person name="Sun R."/>
            <person name="Zhang B."/>
            <person name="Jiang S."/>
            <person name="Wang J."/>
            <person name="Du Y."/>
            <person name="Li S."/>
        </authorList>
    </citation>
    <scope>NUCLEOTIDE SEQUENCE [LARGE SCALE GENOMIC DNA]</scope>
    <source>
        <strain evidence="2">cv. 9930</strain>
    </source>
</reference>
<dbReference type="EMBL" id="CM002925">
    <property type="protein sequence ID" value="KGN54430.1"/>
    <property type="molecule type" value="Genomic_DNA"/>
</dbReference>
<keyword evidence="2" id="KW-1185">Reference proteome</keyword>
<dbReference type="Proteomes" id="UP000029981">
    <property type="component" value="Chromosome 4"/>
</dbReference>
<protein>
    <submittedName>
        <fullName evidence="1">Uncharacterized protein</fullName>
    </submittedName>
</protein>
<reference evidence="1 2" key="4">
    <citation type="journal article" date="2011" name="BMC Genomics">
        <title>RNA-Seq improves annotation of protein-coding genes in the cucumber genome.</title>
        <authorList>
            <person name="Li Z."/>
            <person name="Zhang Z."/>
            <person name="Yan P."/>
            <person name="Huang S."/>
            <person name="Fei Z."/>
            <person name="Lin K."/>
        </authorList>
    </citation>
    <scope>NUCLEOTIDE SEQUENCE [LARGE SCALE GENOMIC DNA]</scope>
    <source>
        <strain evidence="2">cv. 9930</strain>
    </source>
</reference>
<dbReference type="AlphaFoldDB" id="A0A0A0KXR7"/>
<accession>A0A0A0KXR7</accession>
<reference evidence="1 2" key="2">
    <citation type="journal article" date="2009" name="PLoS ONE">
        <title>An integrated genetic and cytogenetic map of the cucumber genome.</title>
        <authorList>
            <person name="Ren Y."/>
            <person name="Zhang Z."/>
            <person name="Liu J."/>
            <person name="Staub J.E."/>
            <person name="Han Y."/>
            <person name="Cheng Z."/>
            <person name="Li X."/>
            <person name="Lu J."/>
            <person name="Miao H."/>
            <person name="Kang H."/>
            <person name="Xie B."/>
            <person name="Gu X."/>
            <person name="Wang X."/>
            <person name="Du Y."/>
            <person name="Jin W."/>
            <person name="Huang S."/>
        </authorList>
    </citation>
    <scope>NUCLEOTIDE SEQUENCE [LARGE SCALE GENOMIC DNA]</scope>
    <source>
        <strain evidence="2">cv. 9930</strain>
    </source>
</reference>
<sequence>MWPWRFGNTIPILMMRVPLRKTFLLFRCASTFITDLIALASSAIRFIRWHFRSSLQVISSSADDNRYSPVSLMILRPHR</sequence>
<proteinExistence type="predicted"/>
<organism evidence="1 2">
    <name type="scientific">Cucumis sativus</name>
    <name type="common">Cucumber</name>
    <dbReference type="NCBI Taxonomy" id="3659"/>
    <lineage>
        <taxon>Eukaryota</taxon>
        <taxon>Viridiplantae</taxon>
        <taxon>Streptophyta</taxon>
        <taxon>Embryophyta</taxon>
        <taxon>Tracheophyta</taxon>
        <taxon>Spermatophyta</taxon>
        <taxon>Magnoliopsida</taxon>
        <taxon>eudicotyledons</taxon>
        <taxon>Gunneridae</taxon>
        <taxon>Pentapetalae</taxon>
        <taxon>rosids</taxon>
        <taxon>fabids</taxon>
        <taxon>Cucurbitales</taxon>
        <taxon>Cucurbitaceae</taxon>
        <taxon>Benincaseae</taxon>
        <taxon>Cucumis</taxon>
    </lineage>
</organism>
<evidence type="ECO:0000313" key="1">
    <source>
        <dbReference type="EMBL" id="KGN54430.1"/>
    </source>
</evidence>
<evidence type="ECO:0000313" key="2">
    <source>
        <dbReference type="Proteomes" id="UP000029981"/>
    </source>
</evidence>
<dbReference type="Gramene" id="KGN54430">
    <property type="protein sequence ID" value="KGN54430"/>
    <property type="gene ID" value="Csa_4G326540"/>
</dbReference>
<name>A0A0A0KXR7_CUCSA</name>